<evidence type="ECO:0000259" key="1">
    <source>
        <dbReference type="Pfam" id="PF01882"/>
    </source>
</evidence>
<dbReference type="EMBL" id="CP058559">
    <property type="protein sequence ID" value="QNO16123.1"/>
    <property type="molecule type" value="Genomic_DNA"/>
</dbReference>
<name>A0A7G9WBR1_ALKCA</name>
<dbReference type="Proteomes" id="UP000516160">
    <property type="component" value="Chromosome"/>
</dbReference>
<keyword evidence="3" id="KW-1185">Reference proteome</keyword>
<sequence>MGWNFALDYSKLNQLALAFKGGITGNNSGKRLTNKYGASLEFADFRQYIPGDDVRRIDWSLYGRSQRLYTKLNRSEVDATINIVVDGSKSMDYGNPHKGLRAMELALSFAYISLKAYDRVSVAVGVKGLENYLAPVHGIQSYNKILRFMENLEFNGTGNLNGSLNSLKKVLKPKQVTLVFSDFLDEEGYQQGINKLIEMKQDVWVFQMASPEEIDPDFKGGLKLLDSETGKAKDVDMDYWTVGAYKEAFNEHSNSIKEFCTNRGINYVFVNSQQNSLEVLHSIKNNVTTGKL</sequence>
<dbReference type="PANTHER" id="PTHR33608">
    <property type="entry name" value="BLL2464 PROTEIN"/>
    <property type="match status" value="1"/>
</dbReference>
<feature type="domain" description="DUF58" evidence="1">
    <location>
        <begin position="44"/>
        <end position="253"/>
    </location>
</feature>
<evidence type="ECO:0000313" key="2">
    <source>
        <dbReference type="EMBL" id="QNO16123.1"/>
    </source>
</evidence>
<reference evidence="2 3" key="1">
    <citation type="submission" date="2020-07" db="EMBL/GenBank/DDBJ databases">
        <title>Alkalicella. sp. LB2 genome.</title>
        <authorList>
            <person name="Postec A."/>
            <person name="Quemeneur M."/>
        </authorList>
    </citation>
    <scope>NUCLEOTIDE SEQUENCE [LARGE SCALE GENOMIC DNA]</scope>
    <source>
        <strain evidence="2 3">LB2</strain>
    </source>
</reference>
<dbReference type="AlphaFoldDB" id="A0A7G9WBR1"/>
<dbReference type="RefSeq" id="WP_213166517.1">
    <property type="nucleotide sequence ID" value="NZ_CP058559.1"/>
</dbReference>
<accession>A0A7G9WBR1</accession>
<dbReference type="InterPro" id="IPR002881">
    <property type="entry name" value="DUF58"/>
</dbReference>
<dbReference type="SUPFAM" id="SSF53300">
    <property type="entry name" value="vWA-like"/>
    <property type="match status" value="1"/>
</dbReference>
<proteinExistence type="predicted"/>
<gene>
    <name evidence="2" type="ORF">HYG86_15775</name>
</gene>
<dbReference type="KEGG" id="acae:HYG86_15775"/>
<organism evidence="2 3">
    <name type="scientific">Alkalicella caledoniensis</name>
    <dbReference type="NCBI Taxonomy" id="2731377"/>
    <lineage>
        <taxon>Bacteria</taxon>
        <taxon>Bacillati</taxon>
        <taxon>Bacillota</taxon>
        <taxon>Clostridia</taxon>
        <taxon>Eubacteriales</taxon>
        <taxon>Proteinivoracaceae</taxon>
        <taxon>Alkalicella</taxon>
    </lineage>
</organism>
<dbReference type="PANTHER" id="PTHR33608:SF7">
    <property type="entry name" value="DUF58 DOMAIN-CONTAINING PROTEIN"/>
    <property type="match status" value="1"/>
</dbReference>
<evidence type="ECO:0000313" key="3">
    <source>
        <dbReference type="Proteomes" id="UP000516160"/>
    </source>
</evidence>
<dbReference type="InterPro" id="IPR036465">
    <property type="entry name" value="vWFA_dom_sf"/>
</dbReference>
<protein>
    <submittedName>
        <fullName evidence="2">DUF58 domain-containing protein</fullName>
    </submittedName>
</protein>
<dbReference type="Pfam" id="PF01882">
    <property type="entry name" value="DUF58"/>
    <property type="match status" value="1"/>
</dbReference>